<sequence length="194" mass="22205">MAERQIDVDSKVVQIIDQTERLVSAWNEMFEQISTRTSGEWWKSNGVGSCTHPYSVSDVIDGIAKDAILKLMEKRSQDNDLPRIEGRYTCPFHRANFGCVLEGLKPPKCVAHIDNKDEIRAGFGINYFDFALDVYAALRRIQFSRIDDETLVDPFANEKFVEQTVGEIRLITDQVKNSPENTYKEPQKLQPEFA</sequence>
<evidence type="ECO:0000313" key="2">
    <source>
        <dbReference type="Proteomes" id="UP000179102"/>
    </source>
</evidence>
<dbReference type="STRING" id="1797711.A2870_02665"/>
<name>A0A1F5G3S9_9BACT</name>
<comment type="caution">
    <text evidence="1">The sequence shown here is derived from an EMBL/GenBank/DDBJ whole genome shotgun (WGS) entry which is preliminary data.</text>
</comment>
<dbReference type="EMBL" id="MFAZ01000041">
    <property type="protein sequence ID" value="OGD86511.1"/>
    <property type="molecule type" value="Genomic_DNA"/>
</dbReference>
<dbReference type="AlphaFoldDB" id="A0A1F5G3S9"/>
<dbReference type="Proteomes" id="UP000179102">
    <property type="component" value="Unassembled WGS sequence"/>
</dbReference>
<protein>
    <submittedName>
        <fullName evidence="1">Uncharacterized protein</fullName>
    </submittedName>
</protein>
<evidence type="ECO:0000313" key="1">
    <source>
        <dbReference type="EMBL" id="OGD86511.1"/>
    </source>
</evidence>
<accession>A0A1F5G3S9</accession>
<reference evidence="1 2" key="1">
    <citation type="journal article" date="2016" name="Nat. Commun.">
        <title>Thousands of microbial genomes shed light on interconnected biogeochemical processes in an aquifer system.</title>
        <authorList>
            <person name="Anantharaman K."/>
            <person name="Brown C.T."/>
            <person name="Hug L.A."/>
            <person name="Sharon I."/>
            <person name="Castelle C.J."/>
            <person name="Probst A.J."/>
            <person name="Thomas B.C."/>
            <person name="Singh A."/>
            <person name="Wilkins M.J."/>
            <person name="Karaoz U."/>
            <person name="Brodie E.L."/>
            <person name="Williams K.H."/>
            <person name="Hubbard S.S."/>
            <person name="Banfield J.F."/>
        </authorList>
    </citation>
    <scope>NUCLEOTIDE SEQUENCE [LARGE SCALE GENOMIC DNA]</scope>
</reference>
<proteinExistence type="predicted"/>
<organism evidence="1 2">
    <name type="scientific">Candidatus Curtissbacteria bacterium RIFCSPHIGHO2_01_FULL_41_11</name>
    <dbReference type="NCBI Taxonomy" id="1797711"/>
    <lineage>
        <taxon>Bacteria</taxon>
        <taxon>Candidatus Curtissiibacteriota</taxon>
    </lineage>
</organism>
<gene>
    <name evidence="1" type="ORF">A2870_02665</name>
</gene>